<evidence type="ECO:0000256" key="4">
    <source>
        <dbReference type="ARBA" id="ARBA00022723"/>
    </source>
</evidence>
<evidence type="ECO:0000256" key="2">
    <source>
        <dbReference type="ARBA" id="ARBA00010990"/>
    </source>
</evidence>
<dbReference type="PANTHER" id="PTHR12215:SF10">
    <property type="entry name" value="L-AMINOADIPATE-SEMIALDEHYDE DEHYDROGENASE-PHOSPHOPANTETHEINYL TRANSFERASE"/>
    <property type="match status" value="1"/>
</dbReference>
<gene>
    <name evidence="8" type="ORF">H6G03_13440</name>
</gene>
<comment type="similarity">
    <text evidence="2">Belongs to the P-Pant transferase superfamily. Gsp/Sfp/HetI/AcpT family.</text>
</comment>
<dbReference type="GO" id="GO:0000287">
    <property type="term" value="F:magnesium ion binding"/>
    <property type="evidence" value="ECO:0007669"/>
    <property type="project" value="InterPro"/>
</dbReference>
<evidence type="ECO:0000259" key="6">
    <source>
        <dbReference type="Pfam" id="PF01648"/>
    </source>
</evidence>
<dbReference type="Proteomes" id="UP000641646">
    <property type="component" value="Unassembled WGS sequence"/>
</dbReference>
<feature type="domain" description="4'-phosphopantetheinyl transferase" evidence="6">
    <location>
        <begin position="127"/>
        <end position="233"/>
    </location>
</feature>
<evidence type="ECO:0000259" key="7">
    <source>
        <dbReference type="Pfam" id="PF22624"/>
    </source>
</evidence>
<evidence type="ECO:0000256" key="3">
    <source>
        <dbReference type="ARBA" id="ARBA00022679"/>
    </source>
</evidence>
<evidence type="ECO:0000313" key="8">
    <source>
        <dbReference type="EMBL" id="MBD2182096.1"/>
    </source>
</evidence>
<evidence type="ECO:0000313" key="9">
    <source>
        <dbReference type="Proteomes" id="UP000641646"/>
    </source>
</evidence>
<dbReference type="NCBIfam" id="TIGR00556">
    <property type="entry name" value="pantethn_trn"/>
    <property type="match status" value="1"/>
</dbReference>
<dbReference type="InterPro" id="IPR008278">
    <property type="entry name" value="4-PPantetheinyl_Trfase_dom"/>
</dbReference>
<reference evidence="8" key="2">
    <citation type="submission" date="2020-08" db="EMBL/GenBank/DDBJ databases">
        <authorList>
            <person name="Chen M."/>
            <person name="Teng W."/>
            <person name="Zhao L."/>
            <person name="Hu C."/>
            <person name="Zhou Y."/>
            <person name="Han B."/>
            <person name="Song L."/>
            <person name="Shu W."/>
        </authorList>
    </citation>
    <scope>NUCLEOTIDE SEQUENCE</scope>
    <source>
        <strain evidence="8">FACHB-1375</strain>
    </source>
</reference>
<dbReference type="Gene3D" id="3.90.470.20">
    <property type="entry name" value="4'-phosphopantetheinyl transferase domain"/>
    <property type="match status" value="2"/>
</dbReference>
<reference evidence="8" key="1">
    <citation type="journal article" date="2015" name="ISME J.">
        <title>Draft Genome Sequence of Streptomyces incarnatus NRRL8089, which Produces the Nucleoside Antibiotic Sinefungin.</title>
        <authorList>
            <person name="Oshima K."/>
            <person name="Hattori M."/>
            <person name="Shimizu H."/>
            <person name="Fukuda K."/>
            <person name="Nemoto M."/>
            <person name="Inagaki K."/>
            <person name="Tamura T."/>
        </authorList>
    </citation>
    <scope>NUCLEOTIDE SEQUENCE</scope>
    <source>
        <strain evidence="8">FACHB-1375</strain>
    </source>
</reference>
<dbReference type="Pfam" id="PF22624">
    <property type="entry name" value="AASDHPPT_N"/>
    <property type="match status" value="1"/>
</dbReference>
<dbReference type="GO" id="GO:0005829">
    <property type="term" value="C:cytosol"/>
    <property type="evidence" value="ECO:0007669"/>
    <property type="project" value="TreeGrafter"/>
</dbReference>
<comment type="cofactor">
    <cofactor evidence="1">
        <name>Mg(2+)</name>
        <dbReference type="ChEBI" id="CHEBI:18420"/>
    </cofactor>
</comment>
<comment type="caution">
    <text evidence="8">The sequence shown here is derived from an EMBL/GenBank/DDBJ whole genome shotgun (WGS) entry which is preliminary data.</text>
</comment>
<dbReference type="EMBL" id="JACJPW010000031">
    <property type="protein sequence ID" value="MBD2182096.1"/>
    <property type="molecule type" value="Genomic_DNA"/>
</dbReference>
<keyword evidence="9" id="KW-1185">Reference proteome</keyword>
<organism evidence="8 9">
    <name type="scientific">Aerosakkonema funiforme FACHB-1375</name>
    <dbReference type="NCBI Taxonomy" id="2949571"/>
    <lineage>
        <taxon>Bacteria</taxon>
        <taxon>Bacillati</taxon>
        <taxon>Cyanobacteriota</taxon>
        <taxon>Cyanophyceae</taxon>
        <taxon>Oscillatoriophycideae</taxon>
        <taxon>Aerosakkonematales</taxon>
        <taxon>Aerosakkonemataceae</taxon>
        <taxon>Aerosakkonema</taxon>
    </lineage>
</organism>
<dbReference type="InterPro" id="IPR004568">
    <property type="entry name" value="Ppantetheine-prot_Trfase_dom"/>
</dbReference>
<keyword evidence="4" id="KW-0479">Metal-binding</keyword>
<dbReference type="PANTHER" id="PTHR12215">
    <property type="entry name" value="PHOSPHOPANTETHEINE TRANSFERASE"/>
    <property type="match status" value="1"/>
</dbReference>
<dbReference type="GO" id="GO:0008897">
    <property type="term" value="F:holo-[acyl-carrier-protein] synthase activity"/>
    <property type="evidence" value="ECO:0007669"/>
    <property type="project" value="InterPro"/>
</dbReference>
<dbReference type="AlphaFoldDB" id="A0A926VDV9"/>
<dbReference type="InterPro" id="IPR050559">
    <property type="entry name" value="P-Pant_transferase_sf"/>
</dbReference>
<dbReference type="RefSeq" id="WP_190464907.1">
    <property type="nucleotide sequence ID" value="NZ_JACJPW010000031.1"/>
</dbReference>
<dbReference type="GO" id="GO:0006633">
    <property type="term" value="P:fatty acid biosynthetic process"/>
    <property type="evidence" value="ECO:0007669"/>
    <property type="project" value="InterPro"/>
</dbReference>
<dbReference type="InterPro" id="IPR037143">
    <property type="entry name" value="4-PPantetheinyl_Trfase_dom_sf"/>
</dbReference>
<dbReference type="InterPro" id="IPR055066">
    <property type="entry name" value="AASDHPPT_N"/>
</dbReference>
<dbReference type="SUPFAM" id="SSF56214">
    <property type="entry name" value="4'-phosphopantetheinyl transferase"/>
    <property type="match status" value="2"/>
</dbReference>
<proteinExistence type="inferred from homology"/>
<dbReference type="GO" id="GO:0019878">
    <property type="term" value="P:lysine biosynthetic process via aminoadipic acid"/>
    <property type="evidence" value="ECO:0007669"/>
    <property type="project" value="TreeGrafter"/>
</dbReference>
<dbReference type="Pfam" id="PF01648">
    <property type="entry name" value="ACPS"/>
    <property type="match status" value="1"/>
</dbReference>
<protein>
    <submittedName>
        <fullName evidence="8">4'-phosphopantetheinyl transferase superfamily protein</fullName>
    </submittedName>
</protein>
<evidence type="ECO:0000256" key="5">
    <source>
        <dbReference type="ARBA" id="ARBA00022842"/>
    </source>
</evidence>
<keyword evidence="5" id="KW-0460">Magnesium</keyword>
<keyword evidence="3 8" id="KW-0808">Transferase</keyword>
<accession>A0A926VDV9</accession>
<feature type="domain" description="4'-phosphopantetheinyl transferase N-terminal" evidence="7">
    <location>
        <begin position="37"/>
        <end position="118"/>
    </location>
</feature>
<name>A0A926VDV9_9CYAN</name>
<evidence type="ECO:0000256" key="1">
    <source>
        <dbReference type="ARBA" id="ARBA00001946"/>
    </source>
</evidence>
<sequence>MAVSGCLWDTPPADFTLSSNDIHIWCADLDLPEMRVLQLAQTLSADELKRADRFYFEQHKKRFIVRRGILRTLLGRYLNMSPDRLHFDYAYRGKPALAKSCGGDTIRFNLSDSDGVALYAVTSDRELGIDIEQIRPMEDAEQIAKRFFSEREYAVLRDIDPSQKQAAFFNCWTRKEAYIKAIGDGLALPLDEFNVSLAPGEPARLLSIKGDRQLATAWFLQHLNPFPGYVGAIALQGFGFNISCWEWVE</sequence>